<keyword evidence="2" id="KW-1185">Reference proteome</keyword>
<reference evidence="1" key="1">
    <citation type="journal article" date="2021" name="Mol. Ecol. Resour.">
        <title>Apolygus lucorum genome provides insights into omnivorousness and mesophyll feeding.</title>
        <authorList>
            <person name="Liu Y."/>
            <person name="Liu H."/>
            <person name="Wang H."/>
            <person name="Huang T."/>
            <person name="Liu B."/>
            <person name="Yang B."/>
            <person name="Yin L."/>
            <person name="Li B."/>
            <person name="Zhang Y."/>
            <person name="Zhang S."/>
            <person name="Jiang F."/>
            <person name="Zhang X."/>
            <person name="Ren Y."/>
            <person name="Wang B."/>
            <person name="Wang S."/>
            <person name="Lu Y."/>
            <person name="Wu K."/>
            <person name="Fan W."/>
            <person name="Wang G."/>
        </authorList>
    </citation>
    <scope>NUCLEOTIDE SEQUENCE</scope>
    <source>
        <strain evidence="1">12Hb</strain>
    </source>
</reference>
<sequence length="132" mass="15223">MMILIGGKSTCQHAQSLKISSKSDNNFLKFRPLRGFHDRHGTKIVQETLSVNKNVKREWKFSFWKTVFRFLYIFSFGLFGEAVRNQFSTEPELEWGGNRGAWTPPNSSGLLQTPPNRSGLLLRTNLIPPYKF</sequence>
<name>A0A6A4JZG3_APOLU</name>
<gene>
    <name evidence="1" type="ORF">GE061_010759</name>
</gene>
<dbReference type="Proteomes" id="UP000466442">
    <property type="component" value="Unassembled WGS sequence"/>
</dbReference>
<organism evidence="1 2">
    <name type="scientific">Apolygus lucorum</name>
    <name type="common">Small green plant bug</name>
    <name type="synonym">Lygocoris lucorum</name>
    <dbReference type="NCBI Taxonomy" id="248454"/>
    <lineage>
        <taxon>Eukaryota</taxon>
        <taxon>Metazoa</taxon>
        <taxon>Ecdysozoa</taxon>
        <taxon>Arthropoda</taxon>
        <taxon>Hexapoda</taxon>
        <taxon>Insecta</taxon>
        <taxon>Pterygota</taxon>
        <taxon>Neoptera</taxon>
        <taxon>Paraneoptera</taxon>
        <taxon>Hemiptera</taxon>
        <taxon>Heteroptera</taxon>
        <taxon>Panheteroptera</taxon>
        <taxon>Cimicomorpha</taxon>
        <taxon>Miridae</taxon>
        <taxon>Mirini</taxon>
        <taxon>Apolygus</taxon>
    </lineage>
</organism>
<protein>
    <submittedName>
        <fullName evidence="1">Uncharacterized protein</fullName>
    </submittedName>
</protein>
<evidence type="ECO:0000313" key="1">
    <source>
        <dbReference type="EMBL" id="KAF6213045.1"/>
    </source>
</evidence>
<dbReference type="AlphaFoldDB" id="A0A6A4JZG3"/>
<comment type="caution">
    <text evidence="1">The sequence shown here is derived from an EMBL/GenBank/DDBJ whole genome shotgun (WGS) entry which is preliminary data.</text>
</comment>
<accession>A0A6A4JZG3</accession>
<evidence type="ECO:0000313" key="2">
    <source>
        <dbReference type="Proteomes" id="UP000466442"/>
    </source>
</evidence>
<dbReference type="EMBL" id="WIXP02000003">
    <property type="protein sequence ID" value="KAF6213045.1"/>
    <property type="molecule type" value="Genomic_DNA"/>
</dbReference>
<proteinExistence type="predicted"/>